<sequence>MASPDKVNLGRLAYTVYKHPDITKFLQFAKDFGFDVTEKSEDGNFYLRGYGVDPYICVASESAPGEAKSFGGSGWVARTAEDFERACKMPGAEVIDVSKRPGGGKMVRIPDNNGFPFEVLFGQEERPVPERGLTRVLDGQPNVNTALEKPRKGQFNRMATGPAMIHKLGHFGYATDNQAKTSAWYSDNFNFKATDILHKPGDPSAELLAFYHLDLGREYSDHHCLLIAGHHGPHQTGTEVHHSSYEVEDFDTQMMGHQWLIEKKYQQMWGVGRHVMGSQIFDYWFDTSGFIMEHYTDSDVVNEDTPTHRQENTPGAIWGPPLPTAKFEA</sequence>
<dbReference type="STRING" id="33203.A0A179FE17"/>
<evidence type="ECO:0000313" key="6">
    <source>
        <dbReference type="EMBL" id="OAQ75035.1"/>
    </source>
</evidence>
<protein>
    <submittedName>
        <fullName evidence="5">Glyoxalase family protein</fullName>
    </submittedName>
</protein>
<evidence type="ECO:0000313" key="5">
    <source>
        <dbReference type="EMBL" id="OAQ63764.1"/>
    </source>
</evidence>
<dbReference type="RefSeq" id="XP_018173458.1">
    <property type="nucleotide sequence ID" value="XM_018327940.1"/>
</dbReference>
<comment type="caution">
    <text evidence="5">The sequence shown here is derived from an EMBL/GenBank/DDBJ whole genome shotgun (WGS) entry which is preliminary data.</text>
</comment>
<reference evidence="4 10" key="5">
    <citation type="journal article" date="2024" name="Microbiol. Resour. Announc.">
        <title>Genome annotations for the ascomycete fungi Trichoderma harzianum, Trichoderma aggressivum, and Purpureocillium lilacinum.</title>
        <authorList>
            <person name="Beijen E.P.W."/>
            <person name="Ohm R.A."/>
        </authorList>
    </citation>
    <scope>NUCLEOTIDE SEQUENCE [LARGE SCALE GENOMIC DNA]</scope>
    <source>
        <strain evidence="4 10">CBS 150709</strain>
    </source>
</reference>
<dbReference type="InterPro" id="IPR004360">
    <property type="entry name" value="Glyas_Fos-R_dOase_dom"/>
</dbReference>
<reference evidence="7" key="1">
    <citation type="submission" date="2015-05" db="EMBL/GenBank/DDBJ databases">
        <authorList>
            <person name="Wang D.B."/>
            <person name="Wang M."/>
        </authorList>
    </citation>
    <scope>NUCLEOTIDE SEQUENCE</scope>
    <source>
        <strain evidence="7">36-1</strain>
    </source>
</reference>
<evidence type="ECO:0000259" key="3">
    <source>
        <dbReference type="PROSITE" id="PS51819"/>
    </source>
</evidence>
<evidence type="ECO:0000313" key="7">
    <source>
        <dbReference type="EMBL" id="PWI65932.1"/>
    </source>
</evidence>
<reference evidence="4" key="4">
    <citation type="submission" date="2023-11" db="EMBL/GenBank/DDBJ databases">
        <authorList>
            <person name="Beijen E."/>
            <person name="Ohm R.A."/>
        </authorList>
    </citation>
    <scope>NUCLEOTIDE SEQUENCE</scope>
    <source>
        <strain evidence="4">CBS 150709</strain>
    </source>
</reference>
<dbReference type="SUPFAM" id="SSF54593">
    <property type="entry name" value="Glyoxalase/Bleomycin resistance protein/Dihydroxybiphenyl dioxygenase"/>
    <property type="match status" value="1"/>
</dbReference>
<reference evidence="7 9" key="2">
    <citation type="journal article" date="2016" name="Front. Microbiol.">
        <title>Genome and transcriptome sequences reveal the specific parasitism of the nematophagous Purpureocillium lilacinum 36-1.</title>
        <authorList>
            <person name="Xie J."/>
            <person name="Li S."/>
            <person name="Mo C."/>
            <person name="Xiao X."/>
            <person name="Peng D."/>
            <person name="Wang G."/>
            <person name="Xiao Y."/>
        </authorList>
    </citation>
    <scope>NUCLEOTIDE SEQUENCE [LARGE SCALE GENOMIC DNA]</scope>
    <source>
        <strain evidence="7 9">36-1</strain>
    </source>
</reference>
<dbReference type="EMBL" id="JAWRVI010000017">
    <property type="protein sequence ID" value="KAK4089943.1"/>
    <property type="molecule type" value="Genomic_DNA"/>
</dbReference>
<name>A0A179FE17_PURLI</name>
<gene>
    <name evidence="7" type="ORF">PCL_05660</name>
    <name evidence="4" type="ORF">Purlil1_5569</name>
    <name evidence="5" type="ORF">VFPBJ_11362</name>
    <name evidence="6" type="ORF">VFPFJ_10873</name>
</gene>
<accession>A0A179FE17</accession>
<dbReference type="EMBL" id="LCWV01000029">
    <property type="protein sequence ID" value="PWI65932.1"/>
    <property type="molecule type" value="Genomic_DNA"/>
</dbReference>
<evidence type="ECO:0000256" key="1">
    <source>
        <dbReference type="ARBA" id="ARBA00022723"/>
    </source>
</evidence>
<dbReference type="GO" id="GO:0046872">
    <property type="term" value="F:metal ion binding"/>
    <property type="evidence" value="ECO:0007669"/>
    <property type="project" value="UniProtKB-KW"/>
</dbReference>
<dbReference type="InterPro" id="IPR029068">
    <property type="entry name" value="Glyas_Bleomycin-R_OHBP_Dase"/>
</dbReference>
<dbReference type="Proteomes" id="UP000245956">
    <property type="component" value="Unassembled WGS sequence"/>
</dbReference>
<evidence type="ECO:0000313" key="4">
    <source>
        <dbReference type="EMBL" id="KAK4089943.1"/>
    </source>
</evidence>
<dbReference type="PROSITE" id="PS51819">
    <property type="entry name" value="VOC"/>
    <property type="match status" value="1"/>
</dbReference>
<dbReference type="InterPro" id="IPR037523">
    <property type="entry name" value="VOC_core"/>
</dbReference>
<dbReference type="GeneID" id="28892989"/>
<feature type="region of interest" description="Disordered" evidence="2">
    <location>
        <begin position="304"/>
        <end position="329"/>
    </location>
</feature>
<dbReference type="Proteomes" id="UP001287286">
    <property type="component" value="Unassembled WGS sequence"/>
</dbReference>
<dbReference type="Gene3D" id="3.10.180.10">
    <property type="entry name" value="2,3-Dihydroxybiphenyl 1,2-Dioxygenase, domain 1"/>
    <property type="match status" value="2"/>
</dbReference>
<evidence type="ECO:0000313" key="8">
    <source>
        <dbReference type="Proteomes" id="UP000078240"/>
    </source>
</evidence>
<dbReference type="KEGG" id="plj:28892989"/>
<dbReference type="InterPro" id="IPR051785">
    <property type="entry name" value="MMCE/EMCE_epimerase"/>
</dbReference>
<proteinExistence type="predicted"/>
<dbReference type="AlphaFoldDB" id="A0A179FE17"/>
<dbReference type="EMBL" id="LSBH01000020">
    <property type="protein sequence ID" value="OAQ63764.1"/>
    <property type="molecule type" value="Genomic_DNA"/>
</dbReference>
<dbReference type="PANTHER" id="PTHR43048">
    <property type="entry name" value="METHYLMALONYL-COA EPIMERASE"/>
    <property type="match status" value="1"/>
</dbReference>
<evidence type="ECO:0000313" key="9">
    <source>
        <dbReference type="Proteomes" id="UP000245956"/>
    </source>
</evidence>
<dbReference type="Pfam" id="PF00903">
    <property type="entry name" value="Glyoxalase"/>
    <property type="match status" value="1"/>
</dbReference>
<dbReference type="GO" id="GO:0004493">
    <property type="term" value="F:methylmalonyl-CoA epimerase activity"/>
    <property type="evidence" value="ECO:0007669"/>
    <property type="project" value="TreeGrafter"/>
</dbReference>
<dbReference type="Proteomes" id="UP000078240">
    <property type="component" value="Unassembled WGS sequence"/>
</dbReference>
<organism evidence="5 8">
    <name type="scientific">Purpureocillium lilacinum</name>
    <name type="common">Paecilomyces lilacinus</name>
    <dbReference type="NCBI Taxonomy" id="33203"/>
    <lineage>
        <taxon>Eukaryota</taxon>
        <taxon>Fungi</taxon>
        <taxon>Dikarya</taxon>
        <taxon>Ascomycota</taxon>
        <taxon>Pezizomycotina</taxon>
        <taxon>Sordariomycetes</taxon>
        <taxon>Hypocreomycetidae</taxon>
        <taxon>Hypocreales</taxon>
        <taxon>Ophiocordycipitaceae</taxon>
        <taxon>Purpureocillium</taxon>
    </lineage>
</organism>
<reference evidence="5 8" key="3">
    <citation type="submission" date="2016-01" db="EMBL/GenBank/DDBJ databases">
        <title>Biosynthesis of antibiotic leucinostatins and their inhibition on Phytophthora in bio-control Purpureocillium lilacinum.</title>
        <authorList>
            <person name="Wang G."/>
            <person name="Liu Z."/>
            <person name="Lin R."/>
            <person name="Li E."/>
            <person name="Mao Z."/>
            <person name="Ling J."/>
            <person name="Yin W."/>
            <person name="Xie B."/>
        </authorList>
    </citation>
    <scope>NUCLEOTIDE SEQUENCE [LARGE SCALE GENOMIC DNA]</scope>
    <source>
        <strain evidence="5">PLBJ-1</strain>
        <strain evidence="6">PLFJ-1</strain>
    </source>
</reference>
<feature type="domain" description="VOC" evidence="3">
    <location>
        <begin position="167"/>
        <end position="297"/>
    </location>
</feature>
<dbReference type="PANTHER" id="PTHR43048:SF3">
    <property type="entry name" value="METHYLMALONYL-COA EPIMERASE, MITOCHONDRIAL"/>
    <property type="match status" value="1"/>
</dbReference>
<dbReference type="Proteomes" id="UP000078340">
    <property type="component" value="Unassembled WGS sequence"/>
</dbReference>
<dbReference type="OMA" id="DRMHHTS"/>
<dbReference type="GO" id="GO:0046491">
    <property type="term" value="P:L-methylmalonyl-CoA metabolic process"/>
    <property type="evidence" value="ECO:0007669"/>
    <property type="project" value="TreeGrafter"/>
</dbReference>
<dbReference type="EMBL" id="LSBI01000017">
    <property type="protein sequence ID" value="OAQ75035.1"/>
    <property type="molecule type" value="Genomic_DNA"/>
</dbReference>
<keyword evidence="1" id="KW-0479">Metal-binding</keyword>
<keyword evidence="10" id="KW-1185">Reference proteome</keyword>
<evidence type="ECO:0000313" key="10">
    <source>
        <dbReference type="Proteomes" id="UP001287286"/>
    </source>
</evidence>
<dbReference type="OrthoDB" id="3360610at2759"/>
<dbReference type="GO" id="GO:0005739">
    <property type="term" value="C:mitochondrion"/>
    <property type="evidence" value="ECO:0007669"/>
    <property type="project" value="TreeGrafter"/>
</dbReference>
<evidence type="ECO:0000256" key="2">
    <source>
        <dbReference type="SAM" id="MobiDB-lite"/>
    </source>
</evidence>